<reference evidence="10 11" key="1">
    <citation type="submission" date="2020-08" db="EMBL/GenBank/DDBJ databases">
        <title>Genomic Encyclopedia of Type Strains, Phase IV (KMG-IV): sequencing the most valuable type-strain genomes for metagenomic binning, comparative biology and taxonomic classification.</title>
        <authorList>
            <person name="Goeker M."/>
        </authorList>
    </citation>
    <scope>NUCLEOTIDE SEQUENCE [LARGE SCALE GENOMIC DNA]</scope>
    <source>
        <strain evidence="10 11">YIM 65646</strain>
    </source>
</reference>
<evidence type="ECO:0000313" key="10">
    <source>
        <dbReference type="EMBL" id="MBB6036482.1"/>
    </source>
</evidence>
<dbReference type="Pfam" id="PF00486">
    <property type="entry name" value="Trans_reg_C"/>
    <property type="match status" value="1"/>
</dbReference>
<evidence type="ECO:0000256" key="4">
    <source>
        <dbReference type="ARBA" id="ARBA00023163"/>
    </source>
</evidence>
<accession>A0A841FSF6</accession>
<keyword evidence="3 6" id="KW-0238">DNA-binding</keyword>
<keyword evidence="7" id="KW-0175">Coiled coil</keyword>
<protein>
    <submittedName>
        <fullName evidence="10">DNA-binding SARP family transcriptional activator/tetratricopeptide (TPR) repeat protein</fullName>
    </submittedName>
</protein>
<dbReference type="SMART" id="SM00028">
    <property type="entry name" value="TPR"/>
    <property type="match status" value="2"/>
</dbReference>
<keyword evidence="2" id="KW-0805">Transcription regulation</keyword>
<dbReference type="PRINTS" id="PR00364">
    <property type="entry name" value="DISEASERSIST"/>
</dbReference>
<dbReference type="InterPro" id="IPR005158">
    <property type="entry name" value="BTAD"/>
</dbReference>
<feature type="region of interest" description="Disordered" evidence="8">
    <location>
        <begin position="991"/>
        <end position="1020"/>
    </location>
</feature>
<dbReference type="PROSITE" id="PS50005">
    <property type="entry name" value="TPR"/>
    <property type="match status" value="1"/>
</dbReference>
<evidence type="ECO:0000256" key="7">
    <source>
        <dbReference type="SAM" id="Coils"/>
    </source>
</evidence>
<evidence type="ECO:0000256" key="3">
    <source>
        <dbReference type="ARBA" id="ARBA00023125"/>
    </source>
</evidence>
<evidence type="ECO:0000313" key="11">
    <source>
        <dbReference type="Proteomes" id="UP000548476"/>
    </source>
</evidence>
<dbReference type="GO" id="GO:0043531">
    <property type="term" value="F:ADP binding"/>
    <property type="evidence" value="ECO:0007669"/>
    <property type="project" value="InterPro"/>
</dbReference>
<keyword evidence="4" id="KW-0804">Transcription</keyword>
<dbReference type="Gene3D" id="1.25.40.10">
    <property type="entry name" value="Tetratricopeptide repeat domain"/>
    <property type="match status" value="3"/>
</dbReference>
<evidence type="ECO:0000256" key="2">
    <source>
        <dbReference type="ARBA" id="ARBA00023015"/>
    </source>
</evidence>
<dbReference type="RefSeq" id="WP_184789326.1">
    <property type="nucleotide sequence ID" value="NZ_BONT01000030.1"/>
</dbReference>
<keyword evidence="11" id="KW-1185">Reference proteome</keyword>
<comment type="caution">
    <text evidence="10">The sequence shown here is derived from an EMBL/GenBank/DDBJ whole genome shotgun (WGS) entry which is preliminary data.</text>
</comment>
<keyword evidence="5" id="KW-0802">TPR repeat</keyword>
<gene>
    <name evidence="10" type="ORF">HNR73_004353</name>
</gene>
<proteinExistence type="inferred from homology"/>
<comment type="similarity">
    <text evidence="1">Belongs to the AfsR/DnrI/RedD regulatory family.</text>
</comment>
<dbReference type="SUPFAM" id="SSF52540">
    <property type="entry name" value="P-loop containing nucleoside triphosphate hydrolases"/>
    <property type="match status" value="1"/>
</dbReference>
<dbReference type="AlphaFoldDB" id="A0A841FSF6"/>
<evidence type="ECO:0000256" key="8">
    <source>
        <dbReference type="SAM" id="MobiDB-lite"/>
    </source>
</evidence>
<sequence>MTHEPAPLIALLGPVRIATGGGTSAGPPRQACVLAALALHAGRPVTMDTLTDRAWGDEPASRSALYTIIARLRRLLEPLGVGLTQRGGAYVLEVDEDRVDLHLMRDLAARARDDAPSTPGLLRRALDLWRGEPLTGVRGDWAERVRVGLAAERLALYGRLYEAELAAGRHAAVVGELAELAARFPYDEPVTAHYLLALHRTGRTAEALASYRGTRDLLRSELGVQPGRDLDELHRRILRDDPALRAGARPATRPRNRPLPRQLPVDLSTFTGRTEALAELDAVLDADGVPRAGLVAVTGSGGIGKTALAVHWAHRSARHFPDGQLYVDLRGFAQQAPAEPGSVLAAFLRGLGVAADEIPAETGEKAALYRSLTAGRRLLILLDNAHDPAQVRPLLPGSGSSLVLVTSRVDPRGLVVSHDVRVLALDVLSAEEAGGLFHRLVGPGRAVPGEVAVGEITDLCGRLPLALRLAASQLVFAPGLTPAGLLARWGRHDRITALSVPGDDGVALRTTFDLSYDALPEPARRLFRLFGAHPAAHPEIRSLAAMAGLDTATTTTLIDELVAGHLVQRVDEDRVGSHDLLREYAADRARTEDADTLPGAHLRMYDWYLAASFAARQSVTGIRPWYEIGPVEVETPDLDDIADALAWLDTRHETLTAVAAHAEAGGRPERATHQASALWRYFHTRWNLGDWIETSLIGLRAAERLPDRYQEANTLLELGHGYELLGRVDEAVDVYTRAFDIARAGNFDGVRGDALGSLAGISFGNDDFDTALGHLTAALEIYERLGEPYGIAIHVGKIADIAFLRGRLGEARAGYTRAFALHAEAGRRRERGSTLLDLGKIDLAEGDLDSAARRITEARAELDATGERAGEIVARCHLAVIDARRGRHAEALRVFRETLSDADELSYDALRLQILNHSAPSQLAVEGPASALEFALEALALAEKLHDTGMVAKAHEHVADARAAGGDDAGAAGARRVAAELRAEIGAEVGAEAEAEAEAEVGAEAGAEVEAEVGAEPGED</sequence>
<dbReference type="GO" id="GO:0006355">
    <property type="term" value="P:regulation of DNA-templated transcription"/>
    <property type="evidence" value="ECO:0007669"/>
    <property type="project" value="InterPro"/>
</dbReference>
<evidence type="ECO:0000259" key="9">
    <source>
        <dbReference type="PROSITE" id="PS51755"/>
    </source>
</evidence>
<evidence type="ECO:0000256" key="5">
    <source>
        <dbReference type="PROSITE-ProRule" id="PRU00339"/>
    </source>
</evidence>
<dbReference type="InterPro" id="IPR016032">
    <property type="entry name" value="Sig_transdc_resp-reg_C-effctor"/>
</dbReference>
<feature type="coiled-coil region" evidence="7">
    <location>
        <begin position="841"/>
        <end position="868"/>
    </location>
</feature>
<dbReference type="InterPro" id="IPR051677">
    <property type="entry name" value="AfsR-DnrI-RedD_regulator"/>
</dbReference>
<dbReference type="SUPFAM" id="SSF48452">
    <property type="entry name" value="TPR-like"/>
    <property type="match status" value="3"/>
</dbReference>
<dbReference type="InterPro" id="IPR001867">
    <property type="entry name" value="OmpR/PhoB-type_DNA-bd"/>
</dbReference>
<dbReference type="InterPro" id="IPR019734">
    <property type="entry name" value="TPR_rpt"/>
</dbReference>
<dbReference type="InterPro" id="IPR027417">
    <property type="entry name" value="P-loop_NTPase"/>
</dbReference>
<dbReference type="Gene3D" id="3.40.50.300">
    <property type="entry name" value="P-loop containing nucleotide triphosphate hydrolases"/>
    <property type="match status" value="1"/>
</dbReference>
<dbReference type="SUPFAM" id="SSF46894">
    <property type="entry name" value="C-terminal effector domain of the bipartite response regulators"/>
    <property type="match status" value="1"/>
</dbReference>
<dbReference type="GO" id="GO:0000160">
    <property type="term" value="P:phosphorelay signal transduction system"/>
    <property type="evidence" value="ECO:0007669"/>
    <property type="project" value="InterPro"/>
</dbReference>
<dbReference type="InterPro" id="IPR011990">
    <property type="entry name" value="TPR-like_helical_dom_sf"/>
</dbReference>
<dbReference type="Proteomes" id="UP000548476">
    <property type="component" value="Unassembled WGS sequence"/>
</dbReference>
<feature type="DNA-binding region" description="OmpR/PhoB-type" evidence="6">
    <location>
        <begin position="1"/>
        <end position="94"/>
    </location>
</feature>
<evidence type="ECO:0000256" key="6">
    <source>
        <dbReference type="PROSITE-ProRule" id="PRU01091"/>
    </source>
</evidence>
<dbReference type="SMART" id="SM01043">
    <property type="entry name" value="BTAD"/>
    <property type="match status" value="1"/>
</dbReference>
<dbReference type="PANTHER" id="PTHR35807:SF1">
    <property type="entry name" value="TRANSCRIPTIONAL REGULATOR REDD"/>
    <property type="match status" value="1"/>
</dbReference>
<name>A0A841FSF6_9ACTN</name>
<dbReference type="Gene3D" id="1.10.10.10">
    <property type="entry name" value="Winged helix-like DNA-binding domain superfamily/Winged helix DNA-binding domain"/>
    <property type="match status" value="1"/>
</dbReference>
<dbReference type="PANTHER" id="PTHR35807">
    <property type="entry name" value="TRANSCRIPTIONAL REGULATOR REDD-RELATED"/>
    <property type="match status" value="1"/>
</dbReference>
<dbReference type="Pfam" id="PF03704">
    <property type="entry name" value="BTAD"/>
    <property type="match status" value="1"/>
</dbReference>
<dbReference type="CDD" id="cd15831">
    <property type="entry name" value="BTAD"/>
    <property type="match status" value="1"/>
</dbReference>
<feature type="domain" description="OmpR/PhoB-type" evidence="9">
    <location>
        <begin position="1"/>
        <end position="94"/>
    </location>
</feature>
<dbReference type="SMART" id="SM00862">
    <property type="entry name" value="Trans_reg_C"/>
    <property type="match status" value="1"/>
</dbReference>
<dbReference type="EMBL" id="JACHGT010000009">
    <property type="protein sequence ID" value="MBB6036482.1"/>
    <property type="molecule type" value="Genomic_DNA"/>
</dbReference>
<organism evidence="10 11">
    <name type="scientific">Phytomonospora endophytica</name>
    <dbReference type="NCBI Taxonomy" id="714109"/>
    <lineage>
        <taxon>Bacteria</taxon>
        <taxon>Bacillati</taxon>
        <taxon>Actinomycetota</taxon>
        <taxon>Actinomycetes</taxon>
        <taxon>Micromonosporales</taxon>
        <taxon>Micromonosporaceae</taxon>
        <taxon>Phytomonospora</taxon>
    </lineage>
</organism>
<dbReference type="PROSITE" id="PS51755">
    <property type="entry name" value="OMPR_PHOB"/>
    <property type="match status" value="1"/>
</dbReference>
<feature type="repeat" description="TPR" evidence="5">
    <location>
        <begin position="712"/>
        <end position="745"/>
    </location>
</feature>
<dbReference type="GO" id="GO:0003677">
    <property type="term" value="F:DNA binding"/>
    <property type="evidence" value="ECO:0007669"/>
    <property type="project" value="UniProtKB-UniRule"/>
</dbReference>
<evidence type="ECO:0000256" key="1">
    <source>
        <dbReference type="ARBA" id="ARBA00005820"/>
    </source>
</evidence>
<dbReference type="InterPro" id="IPR036388">
    <property type="entry name" value="WH-like_DNA-bd_sf"/>
</dbReference>